<evidence type="ECO:0000256" key="4">
    <source>
        <dbReference type="ARBA" id="ARBA00022960"/>
    </source>
</evidence>
<evidence type="ECO:0000259" key="10">
    <source>
        <dbReference type="Pfam" id="PF00905"/>
    </source>
</evidence>
<dbReference type="Gene3D" id="3.40.710.10">
    <property type="entry name" value="DD-peptidase/beta-lactamase superfamily"/>
    <property type="match status" value="1"/>
</dbReference>
<proteinExistence type="predicted"/>
<accession>A0A1V1PHZ2</accession>
<dbReference type="SUPFAM" id="SSF56601">
    <property type="entry name" value="beta-lactamase/transpeptidase-like"/>
    <property type="match status" value="1"/>
</dbReference>
<evidence type="ECO:0000313" key="11">
    <source>
        <dbReference type="EMBL" id="ETR74436.1"/>
    </source>
</evidence>
<evidence type="ECO:0000256" key="5">
    <source>
        <dbReference type="ARBA" id="ARBA00022984"/>
    </source>
</evidence>
<dbReference type="GO" id="GO:0030288">
    <property type="term" value="C:outer membrane-bounded periplasmic space"/>
    <property type="evidence" value="ECO:0007669"/>
    <property type="project" value="TreeGrafter"/>
</dbReference>
<dbReference type="Pfam" id="PF00905">
    <property type="entry name" value="Transpeptidase"/>
    <property type="match status" value="1"/>
</dbReference>
<dbReference type="PANTHER" id="PTHR32282">
    <property type="entry name" value="BINDING PROTEIN TRANSPEPTIDASE, PUTATIVE-RELATED"/>
    <property type="match status" value="1"/>
</dbReference>
<evidence type="ECO:0000256" key="1">
    <source>
        <dbReference type="ARBA" id="ARBA00022676"/>
    </source>
</evidence>
<evidence type="ECO:0000256" key="3">
    <source>
        <dbReference type="ARBA" id="ARBA00022692"/>
    </source>
</evidence>
<dbReference type="AlphaFoldDB" id="A0A1V1PHZ2"/>
<evidence type="ECO:0000256" key="2">
    <source>
        <dbReference type="ARBA" id="ARBA00022679"/>
    </source>
</evidence>
<dbReference type="GO" id="GO:0008955">
    <property type="term" value="F:peptidoglycan glycosyltransferase activity"/>
    <property type="evidence" value="ECO:0007669"/>
    <property type="project" value="TreeGrafter"/>
</dbReference>
<dbReference type="PANTHER" id="PTHR32282:SF27">
    <property type="entry name" value="PENICILLIN-BINDING PROTEIN 1A"/>
    <property type="match status" value="1"/>
</dbReference>
<feature type="region of interest" description="Disordered" evidence="9">
    <location>
        <begin position="158"/>
        <end position="179"/>
    </location>
</feature>
<keyword evidence="8" id="KW-0961">Cell wall biogenesis/degradation</keyword>
<keyword evidence="3" id="KW-0812">Transmembrane</keyword>
<keyword evidence="7" id="KW-0472">Membrane</keyword>
<dbReference type="GO" id="GO:0008360">
    <property type="term" value="P:regulation of cell shape"/>
    <property type="evidence" value="ECO:0007669"/>
    <property type="project" value="UniProtKB-KW"/>
</dbReference>
<keyword evidence="5" id="KW-0573">Peptidoglycan synthesis</keyword>
<dbReference type="InterPro" id="IPR012338">
    <property type="entry name" value="Beta-lactam/transpept-like"/>
</dbReference>
<name>A0A1V1PHZ2_9BACT</name>
<feature type="domain" description="Penicillin-binding protein transpeptidase" evidence="10">
    <location>
        <begin position="13"/>
        <end position="76"/>
    </location>
</feature>
<protein>
    <recommendedName>
        <fullName evidence="10">Penicillin-binding protein transpeptidase domain-containing protein</fullName>
    </recommendedName>
</protein>
<dbReference type="GO" id="GO:0071555">
    <property type="term" value="P:cell wall organization"/>
    <property type="evidence" value="ECO:0007669"/>
    <property type="project" value="UniProtKB-KW"/>
</dbReference>
<dbReference type="InterPro" id="IPR001460">
    <property type="entry name" value="PCN-bd_Tpept"/>
</dbReference>
<dbReference type="Proteomes" id="UP000189670">
    <property type="component" value="Unassembled WGS sequence"/>
</dbReference>
<dbReference type="EMBL" id="ATBP01000007">
    <property type="protein sequence ID" value="ETR74436.1"/>
    <property type="molecule type" value="Genomic_DNA"/>
</dbReference>
<keyword evidence="6" id="KW-1133">Transmembrane helix</keyword>
<keyword evidence="1" id="KW-0328">Glycosyltransferase</keyword>
<comment type="caution">
    <text evidence="11">The sequence shown here is derived from an EMBL/GenBank/DDBJ whole genome shotgun (WGS) entry which is preliminary data.</text>
</comment>
<evidence type="ECO:0000256" key="6">
    <source>
        <dbReference type="ARBA" id="ARBA00022989"/>
    </source>
</evidence>
<sequence length="179" mass="20072">MVKVESQLKESIMCPSKKEKKQVIEASTAYCMTHMLQAVVQQGTAHRLKQLNRPIAGKTGSTNNLYDAWFIGYTPRYITGVWVGFDQPRSIGEKETGARAAIPIWMTFMKEVLGGKKGLKFATPPGVFFSKIDADTGTLPTPKTKHIVFECFKEGTRPNPIQSSKSDRVSQDSFFKHHF</sequence>
<evidence type="ECO:0000256" key="8">
    <source>
        <dbReference type="ARBA" id="ARBA00023316"/>
    </source>
</evidence>
<evidence type="ECO:0000256" key="7">
    <source>
        <dbReference type="ARBA" id="ARBA00023136"/>
    </source>
</evidence>
<dbReference type="InterPro" id="IPR050396">
    <property type="entry name" value="Glycosyltr_51/Transpeptidase"/>
</dbReference>
<evidence type="ECO:0000313" key="12">
    <source>
        <dbReference type="Proteomes" id="UP000189670"/>
    </source>
</evidence>
<reference evidence="12" key="1">
    <citation type="submission" date="2012-11" db="EMBL/GenBank/DDBJ databases">
        <authorList>
            <person name="Lucero-Rivera Y.E."/>
            <person name="Tovar-Ramirez D."/>
        </authorList>
    </citation>
    <scope>NUCLEOTIDE SEQUENCE [LARGE SCALE GENOMIC DNA]</scope>
    <source>
        <strain evidence="12">Araruama</strain>
    </source>
</reference>
<dbReference type="GO" id="GO:0009252">
    <property type="term" value="P:peptidoglycan biosynthetic process"/>
    <property type="evidence" value="ECO:0007669"/>
    <property type="project" value="UniProtKB-KW"/>
</dbReference>
<keyword evidence="2" id="KW-0808">Transferase</keyword>
<evidence type="ECO:0000256" key="9">
    <source>
        <dbReference type="SAM" id="MobiDB-lite"/>
    </source>
</evidence>
<gene>
    <name evidence="11" type="ORF">OMM_00206</name>
</gene>
<keyword evidence="4" id="KW-0133">Cell shape</keyword>
<dbReference type="GO" id="GO:0008658">
    <property type="term" value="F:penicillin binding"/>
    <property type="evidence" value="ECO:0007669"/>
    <property type="project" value="InterPro"/>
</dbReference>
<organism evidence="11 12">
    <name type="scientific">Candidatus Magnetoglobus multicellularis str. Araruama</name>
    <dbReference type="NCBI Taxonomy" id="890399"/>
    <lineage>
        <taxon>Bacteria</taxon>
        <taxon>Pseudomonadati</taxon>
        <taxon>Thermodesulfobacteriota</taxon>
        <taxon>Desulfobacteria</taxon>
        <taxon>Desulfobacterales</taxon>
        <taxon>Desulfobacteraceae</taxon>
        <taxon>Candidatus Magnetoglobus</taxon>
    </lineage>
</organism>